<dbReference type="Pfam" id="PF04655">
    <property type="entry name" value="APH_6_hur"/>
    <property type="match status" value="1"/>
</dbReference>
<dbReference type="RefSeq" id="WP_115849985.1">
    <property type="nucleotide sequence ID" value="NZ_QTUC01000001.1"/>
</dbReference>
<reference evidence="1 2" key="1">
    <citation type="submission" date="2018-08" db="EMBL/GenBank/DDBJ databases">
        <title>Sequencing the genomes of 1000 actinobacteria strains.</title>
        <authorList>
            <person name="Klenk H.-P."/>
        </authorList>
    </citation>
    <scope>NUCLEOTIDE SEQUENCE [LARGE SCALE GENOMIC DNA]</scope>
    <source>
        <strain evidence="1 2">DSM 22891</strain>
    </source>
</reference>
<proteinExistence type="predicted"/>
<dbReference type="GO" id="GO:0019748">
    <property type="term" value="P:secondary metabolic process"/>
    <property type="evidence" value="ECO:0007669"/>
    <property type="project" value="InterPro"/>
</dbReference>
<sequence length="311" mass="33953">MAPVALSPVVRAKLAALGERGERWLADLPSLIADLERRWSIRVGAPLSQGTCSYVARARTADGDDAVLKLGIPEPGFDAQVRTLAAAHGRGYVRLLAYDVERNAMLQEALGPSLADLGWSPERTIEVLCATLREAWRVPRPPGATVAPSEEKARGLHGLVASLWERLRHPCSERVVRKALGYAERRAAAFDLDRCVVVHGDPHPANALTVRTPRPGAEFGVVFVDPDGLLAEPAYDLGVVLRDWCAQLLAADDPPALARRYCRLLADHTGVDEEAIWEWGFLERVSTGLYVLQYGAADMARPYLESAELLV</sequence>
<keyword evidence="1" id="KW-0808">Transferase</keyword>
<dbReference type="InterPro" id="IPR006748">
    <property type="entry name" value="NH2Glyco/OHUrea_AB-resist_kin"/>
</dbReference>
<keyword evidence="2" id="KW-1185">Reference proteome</keyword>
<dbReference type="OrthoDB" id="3638028at2"/>
<dbReference type="InterPro" id="IPR011009">
    <property type="entry name" value="Kinase-like_dom_sf"/>
</dbReference>
<keyword evidence="1" id="KW-0418">Kinase</keyword>
<dbReference type="AlphaFoldDB" id="A0A3D9VG97"/>
<accession>A0A3D9VG97</accession>
<name>A0A3D9VG97_THECX</name>
<dbReference type="EMBL" id="QTUC01000001">
    <property type="protein sequence ID" value="REF36331.1"/>
    <property type="molecule type" value="Genomic_DNA"/>
</dbReference>
<comment type="caution">
    <text evidence="1">The sequence shown here is derived from an EMBL/GenBank/DDBJ whole genome shotgun (WGS) entry which is preliminary data.</text>
</comment>
<dbReference type="GO" id="GO:0016301">
    <property type="term" value="F:kinase activity"/>
    <property type="evidence" value="ECO:0007669"/>
    <property type="project" value="UniProtKB-KW"/>
</dbReference>
<evidence type="ECO:0000313" key="2">
    <source>
        <dbReference type="Proteomes" id="UP000256485"/>
    </source>
</evidence>
<dbReference type="Gene3D" id="3.90.1200.10">
    <property type="match status" value="1"/>
</dbReference>
<dbReference type="Proteomes" id="UP000256485">
    <property type="component" value="Unassembled WGS sequence"/>
</dbReference>
<organism evidence="1 2">
    <name type="scientific">Thermasporomyces composti</name>
    <dbReference type="NCBI Taxonomy" id="696763"/>
    <lineage>
        <taxon>Bacteria</taxon>
        <taxon>Bacillati</taxon>
        <taxon>Actinomycetota</taxon>
        <taxon>Actinomycetes</taxon>
        <taxon>Propionibacteriales</taxon>
        <taxon>Nocardioidaceae</taxon>
        <taxon>Thermasporomyces</taxon>
    </lineage>
</organism>
<gene>
    <name evidence="1" type="ORF">DFJ64_1737</name>
</gene>
<dbReference type="GO" id="GO:0016773">
    <property type="term" value="F:phosphotransferase activity, alcohol group as acceptor"/>
    <property type="evidence" value="ECO:0007669"/>
    <property type="project" value="InterPro"/>
</dbReference>
<protein>
    <submittedName>
        <fullName evidence="1">Streptomycin 6-kinase</fullName>
    </submittedName>
</protein>
<dbReference type="SUPFAM" id="SSF56112">
    <property type="entry name" value="Protein kinase-like (PK-like)"/>
    <property type="match status" value="1"/>
</dbReference>
<evidence type="ECO:0000313" key="1">
    <source>
        <dbReference type="EMBL" id="REF36331.1"/>
    </source>
</evidence>